<dbReference type="Proteomes" id="UP000009888">
    <property type="component" value="Unassembled WGS sequence"/>
</dbReference>
<evidence type="ECO:0000313" key="7">
    <source>
        <dbReference type="EMBL" id="EKU94697.1"/>
    </source>
</evidence>
<proteinExistence type="inferred from homology"/>
<keyword evidence="4 6" id="KW-0068">Autocatalytic cleavage</keyword>
<keyword evidence="5 6" id="KW-0012">Acyltransferase</keyword>
<dbReference type="UniPathway" id="UPA00068">
    <property type="reaction ID" value="UER00106"/>
</dbReference>
<dbReference type="AlphaFoldDB" id="K9EUL5"/>
<dbReference type="GO" id="GO:0004358">
    <property type="term" value="F:L-glutamate N-acetyltransferase activity, acting on acetyl-L-ornithine as donor"/>
    <property type="evidence" value="ECO:0007669"/>
    <property type="project" value="UniProtKB-UniRule"/>
</dbReference>
<comment type="similarity">
    <text evidence="1 6">Belongs to the ArgJ family.</text>
</comment>
<feature type="active site" description="Nucleophile" evidence="6">
    <location>
        <position position="179"/>
    </location>
</feature>
<feature type="binding site" evidence="6">
    <location>
        <position position="259"/>
    </location>
    <ligand>
        <name>substrate</name>
    </ligand>
</feature>
<dbReference type="InterPro" id="IPR002813">
    <property type="entry name" value="Arg_biosynth_ArgJ"/>
</dbReference>
<feature type="binding site" evidence="6">
    <location>
        <position position="386"/>
    </location>
    <ligand>
        <name>substrate</name>
    </ligand>
</feature>
<comment type="caution">
    <text evidence="7">The sequence shown here is derived from an EMBL/GenBank/DDBJ whole genome shotgun (WGS) entry which is preliminary data.</text>
</comment>
<comment type="pathway">
    <text evidence="6">Amino-acid biosynthesis; L-arginine biosynthesis; L-ornithine and N-acetyl-L-glutamate from L-glutamate and N(2)-acetyl-L-ornithine (cyclic): step 1/1.</text>
</comment>
<accession>K9EUL5</accession>
<evidence type="ECO:0000256" key="1">
    <source>
        <dbReference type="ARBA" id="ARBA00006774"/>
    </source>
</evidence>
<dbReference type="RefSeq" id="WP_007001849.1">
    <property type="nucleotide sequence ID" value="NZ_JH992956.1"/>
</dbReference>
<dbReference type="EC" id="2.3.1.1" evidence="6"/>
<comment type="subcellular location">
    <subcellularLocation>
        <location evidence="6">Cytoplasm</location>
    </subcellularLocation>
</comment>
<dbReference type="InterPro" id="IPR042195">
    <property type="entry name" value="ArgJ_beta_C"/>
</dbReference>
<dbReference type="SUPFAM" id="SSF56266">
    <property type="entry name" value="DmpA/ArgJ-like"/>
    <property type="match status" value="1"/>
</dbReference>
<feature type="chain" id="PRO_5023426228" description="Arginine biosynthesis bifunctional protein ArgJ beta chain" evidence="6">
    <location>
        <begin position="179"/>
        <end position="386"/>
    </location>
</feature>
<keyword evidence="6" id="KW-0055">Arginine biosynthesis</keyword>
<dbReference type="Gene3D" id="3.60.70.12">
    <property type="entry name" value="L-amino peptidase D-ALA esterase/amidase"/>
    <property type="match status" value="1"/>
</dbReference>
<feature type="binding site" evidence="6">
    <location>
        <position position="146"/>
    </location>
    <ligand>
        <name>substrate</name>
    </ligand>
</feature>
<feature type="site" description="Involved in the stabilization of negative charge on the oxyanion by the formation of the oxyanion hole" evidence="6">
    <location>
        <position position="109"/>
    </location>
</feature>
<dbReference type="eggNOG" id="COG1364">
    <property type="taxonomic scope" value="Bacteria"/>
</dbReference>
<protein>
    <recommendedName>
        <fullName evidence="6">Arginine biosynthesis bifunctional protein ArgJ</fullName>
    </recommendedName>
    <domain>
        <recommendedName>
            <fullName evidence="6">Glutamate N-acetyltransferase</fullName>
            <ecNumber evidence="6">2.3.1.35</ecNumber>
        </recommendedName>
        <alternativeName>
            <fullName evidence="6">Ornithine acetyltransferase</fullName>
            <shortName evidence="6">OATase</shortName>
        </alternativeName>
        <alternativeName>
            <fullName evidence="6">Ornithine transacetylase</fullName>
        </alternativeName>
    </domain>
    <domain>
        <recommendedName>
            <fullName evidence="6">Amino-acid acetyltransferase</fullName>
            <ecNumber evidence="6">2.3.1.1</ecNumber>
        </recommendedName>
        <alternativeName>
            <fullName evidence="6">N-acetylglutamate synthase</fullName>
            <shortName evidence="6">AGSase</shortName>
        </alternativeName>
    </domain>
    <component>
        <recommendedName>
            <fullName evidence="6">Arginine biosynthesis bifunctional protein ArgJ alpha chain</fullName>
        </recommendedName>
    </component>
    <component>
        <recommendedName>
            <fullName evidence="6">Arginine biosynthesis bifunctional protein ArgJ beta chain</fullName>
        </recommendedName>
    </component>
</protein>
<keyword evidence="6" id="KW-0028">Amino-acid biosynthesis</keyword>
<evidence type="ECO:0000256" key="3">
    <source>
        <dbReference type="ARBA" id="ARBA00022679"/>
    </source>
</evidence>
<dbReference type="NCBIfam" id="TIGR00120">
    <property type="entry name" value="ArgJ"/>
    <property type="match status" value="1"/>
</dbReference>
<dbReference type="GO" id="GO:0004042">
    <property type="term" value="F:L-glutamate N-acetyltransferase activity"/>
    <property type="evidence" value="ECO:0007669"/>
    <property type="project" value="UniProtKB-UniRule"/>
</dbReference>
<feature type="site" description="Cleavage; by autolysis" evidence="6">
    <location>
        <begin position="178"/>
        <end position="179"/>
    </location>
</feature>
<evidence type="ECO:0000313" key="8">
    <source>
        <dbReference type="Proteomes" id="UP000009888"/>
    </source>
</evidence>
<dbReference type="CDD" id="cd02152">
    <property type="entry name" value="OAT"/>
    <property type="match status" value="1"/>
</dbReference>
<comment type="catalytic activity">
    <reaction evidence="6">
        <text>L-glutamate + acetyl-CoA = N-acetyl-L-glutamate + CoA + H(+)</text>
        <dbReference type="Rhea" id="RHEA:24292"/>
        <dbReference type="ChEBI" id="CHEBI:15378"/>
        <dbReference type="ChEBI" id="CHEBI:29985"/>
        <dbReference type="ChEBI" id="CHEBI:44337"/>
        <dbReference type="ChEBI" id="CHEBI:57287"/>
        <dbReference type="ChEBI" id="CHEBI:57288"/>
        <dbReference type="EC" id="2.3.1.1"/>
    </reaction>
</comment>
<dbReference type="NCBIfam" id="NF003802">
    <property type="entry name" value="PRK05388.1"/>
    <property type="match status" value="1"/>
</dbReference>
<dbReference type="EC" id="2.3.1.35" evidence="6"/>
<feature type="chain" id="PRO_5023426229" description="Arginine biosynthesis bifunctional protein ArgJ alpha chain" evidence="6">
    <location>
        <begin position="1"/>
        <end position="178"/>
    </location>
</feature>
<feature type="binding site" evidence="6">
    <location>
        <position position="381"/>
    </location>
    <ligand>
        <name>substrate</name>
    </ligand>
</feature>
<feature type="binding site" evidence="6">
    <location>
        <position position="179"/>
    </location>
    <ligand>
        <name>substrate</name>
    </ligand>
</feature>
<name>K9EUL5_9ACTO</name>
<dbReference type="Gene3D" id="3.10.20.340">
    <property type="entry name" value="ArgJ beta chain, C-terminal domain"/>
    <property type="match status" value="1"/>
</dbReference>
<dbReference type="PANTHER" id="PTHR23100">
    <property type="entry name" value="ARGININE BIOSYNTHESIS BIFUNCTIONAL PROTEIN ARGJ"/>
    <property type="match status" value="1"/>
</dbReference>
<evidence type="ECO:0000256" key="5">
    <source>
        <dbReference type="ARBA" id="ARBA00023315"/>
    </source>
</evidence>
<comment type="catalytic activity">
    <reaction evidence="6">
        <text>N(2)-acetyl-L-ornithine + L-glutamate = N-acetyl-L-glutamate + L-ornithine</text>
        <dbReference type="Rhea" id="RHEA:15349"/>
        <dbReference type="ChEBI" id="CHEBI:29985"/>
        <dbReference type="ChEBI" id="CHEBI:44337"/>
        <dbReference type="ChEBI" id="CHEBI:46911"/>
        <dbReference type="ChEBI" id="CHEBI:57805"/>
        <dbReference type="EC" id="2.3.1.35"/>
    </reaction>
</comment>
<dbReference type="EMBL" id="AGWL01000008">
    <property type="protein sequence ID" value="EKU94697.1"/>
    <property type="molecule type" value="Genomic_DNA"/>
</dbReference>
<dbReference type="HAMAP" id="MF_01106">
    <property type="entry name" value="ArgJ"/>
    <property type="match status" value="1"/>
</dbReference>
<dbReference type="PANTHER" id="PTHR23100:SF0">
    <property type="entry name" value="ARGININE BIOSYNTHESIS BIFUNCTIONAL PROTEIN ARGJ, MITOCHONDRIAL"/>
    <property type="match status" value="1"/>
</dbReference>
<evidence type="ECO:0000256" key="4">
    <source>
        <dbReference type="ARBA" id="ARBA00022813"/>
    </source>
</evidence>
<dbReference type="GO" id="GO:0005737">
    <property type="term" value="C:cytoplasm"/>
    <property type="evidence" value="ECO:0007669"/>
    <property type="project" value="UniProtKB-SubCell"/>
</dbReference>
<dbReference type="Pfam" id="PF01960">
    <property type="entry name" value="ArgJ"/>
    <property type="match status" value="1"/>
</dbReference>
<evidence type="ECO:0000256" key="2">
    <source>
        <dbReference type="ARBA" id="ARBA00011475"/>
    </source>
</evidence>
<dbReference type="InterPro" id="IPR016117">
    <property type="entry name" value="ArgJ-like_dom_sf"/>
</dbReference>
<dbReference type="STRING" id="202789.GCA_001457435_00460"/>
<keyword evidence="6" id="KW-0963">Cytoplasm</keyword>
<comment type="function">
    <text evidence="6">Catalyzes two activities which are involved in the cyclic version of arginine biosynthesis: the synthesis of N-acetylglutamate from glutamate and acetyl-CoA as the acetyl donor, and of ornithine by transacetylation between N(2)-acetylornithine and glutamate.</text>
</comment>
<comment type="subunit">
    <text evidence="2 6">Heterotetramer of two alpha and two beta chains.</text>
</comment>
<dbReference type="PATRIC" id="fig|883066.3.peg.1706"/>
<keyword evidence="3 6" id="KW-0808">Transferase</keyword>
<sequence length="386" mass="39637">MTVTTPKGFLAAGVASGLRRSGRRDLALIQNMGPKSTFAAVTTANRFAAAPVVYTRKIAASGYAEAIVLNSANANACTGPQGDADTLSTAAKVGECLGISPEHVAVCSTGIIGRPMPMKPLLSGVELAARALSPDGGSDAAEAIMTTDTRPKNVAVNLGSYAIGGIAKGSGMLAPELATMLCVLTTDAVLDPREADEALTAAVNESFNRIDSDGCMSTNDTVVLMASGASGVKPNADEFVAALTRAAHDLAEQLVNDAEGASHVITVKVEEADSESGALAVARAISRSNLFKTAVYGNDPNWGRILSAAGTVGSDVAAYDPADIELFINDVCVSRAGVLASSPDKVDMSDRCIEVRLVLHSGPHAASLLTTDLTHEYVHENSAYSS</sequence>
<feature type="site" description="Involved in the stabilization of negative charge on the oxyanion by the formation of the oxyanion hole" evidence="6">
    <location>
        <position position="110"/>
    </location>
</feature>
<gene>
    <name evidence="6" type="primary">argJ</name>
    <name evidence="7" type="ORF">HMPREF9233_01644</name>
</gene>
<dbReference type="GO" id="GO:0006526">
    <property type="term" value="P:L-arginine biosynthetic process"/>
    <property type="evidence" value="ECO:0007669"/>
    <property type="project" value="UniProtKB-UniRule"/>
</dbReference>
<evidence type="ECO:0000256" key="6">
    <source>
        <dbReference type="HAMAP-Rule" id="MF_01106"/>
    </source>
</evidence>
<feature type="binding site" evidence="6">
    <location>
        <position position="168"/>
    </location>
    <ligand>
        <name>substrate</name>
    </ligand>
</feature>
<reference evidence="7 8" key="1">
    <citation type="submission" date="2012-09" db="EMBL/GenBank/DDBJ databases">
        <title>The Genome Sequence of Actinobaculum massiliae ACS-171-V-COL2.</title>
        <authorList>
            <consortium name="The Broad Institute Genome Sequencing Platform"/>
            <person name="Earl A."/>
            <person name="Ward D."/>
            <person name="Feldgarden M."/>
            <person name="Gevers D."/>
            <person name="Saerens B."/>
            <person name="Vaneechoutte M."/>
            <person name="Walker B."/>
            <person name="Young S.K."/>
            <person name="Zeng Q."/>
            <person name="Gargeya S."/>
            <person name="Fitzgerald M."/>
            <person name="Haas B."/>
            <person name="Abouelleil A."/>
            <person name="Alvarado L."/>
            <person name="Arachchi H.M."/>
            <person name="Berlin A."/>
            <person name="Chapman S.B."/>
            <person name="Goldberg J."/>
            <person name="Griggs A."/>
            <person name="Gujja S."/>
            <person name="Hansen M."/>
            <person name="Howarth C."/>
            <person name="Imamovic A."/>
            <person name="Larimer J."/>
            <person name="McCowen C."/>
            <person name="Montmayeur A."/>
            <person name="Murphy C."/>
            <person name="Neiman D."/>
            <person name="Pearson M."/>
            <person name="Priest M."/>
            <person name="Roberts A."/>
            <person name="Saif S."/>
            <person name="Shea T."/>
            <person name="Sisk P."/>
            <person name="Sykes S."/>
            <person name="Wortman J."/>
            <person name="Nusbaum C."/>
            <person name="Birren B."/>
        </authorList>
    </citation>
    <scope>NUCLEOTIDE SEQUENCE [LARGE SCALE GENOMIC DNA]</scope>
    <source>
        <strain evidence="8">ACS-171-V-Col2</strain>
    </source>
</reference>
<keyword evidence="8" id="KW-1185">Reference proteome</keyword>
<organism evidence="7 8">
    <name type="scientific">Actinobaculum massiliense ACS-171-V-Col2</name>
    <dbReference type="NCBI Taxonomy" id="883066"/>
    <lineage>
        <taxon>Bacteria</taxon>
        <taxon>Bacillati</taxon>
        <taxon>Actinomycetota</taxon>
        <taxon>Actinomycetes</taxon>
        <taxon>Actinomycetales</taxon>
        <taxon>Actinomycetaceae</taxon>
        <taxon>Actinobaculum</taxon>
    </lineage>
</organism>
<dbReference type="GO" id="GO:0006592">
    <property type="term" value="P:ornithine biosynthetic process"/>
    <property type="evidence" value="ECO:0007669"/>
    <property type="project" value="TreeGrafter"/>
</dbReference>
<keyword evidence="6" id="KW-0511">Multifunctional enzyme</keyword>
<comment type="pathway">
    <text evidence="6">Amino-acid biosynthesis; L-arginine biosynthesis; N(2)-acetyl-L-ornithine from L-glutamate: step 1/4.</text>
</comment>
<dbReference type="HOGENOM" id="CLU_027172_2_0_11"/>